<protein>
    <submittedName>
        <fullName evidence="1">PAAR domain-containing protein</fullName>
    </submittedName>
</protein>
<keyword evidence="2" id="KW-1185">Reference proteome</keyword>
<name>A0ABT4AEF2_9BACT</name>
<comment type="caution">
    <text evidence="1">The sequence shown here is derived from an EMBL/GenBank/DDBJ whole genome shotgun (WGS) entry which is preliminary data.</text>
</comment>
<dbReference type="RefSeq" id="WP_267538711.1">
    <property type="nucleotide sequence ID" value="NZ_JAPNKA010000001.1"/>
</dbReference>
<dbReference type="Pfam" id="PF05488">
    <property type="entry name" value="PAAR_motif"/>
    <property type="match status" value="1"/>
</dbReference>
<evidence type="ECO:0000313" key="2">
    <source>
        <dbReference type="Proteomes" id="UP001207654"/>
    </source>
</evidence>
<reference evidence="1 2" key="1">
    <citation type="submission" date="2022-11" db="EMBL/GenBank/DDBJ databases">
        <title>Minimal conservation of predation-associated metabolite biosynthetic gene clusters underscores biosynthetic potential of Myxococcota including descriptions for ten novel species: Archangium lansinium sp. nov., Myxococcus landrumus sp. nov., Nannocystis bai.</title>
        <authorList>
            <person name="Ahearne A."/>
            <person name="Stevens C."/>
            <person name="Phillips K."/>
        </authorList>
    </citation>
    <scope>NUCLEOTIDE SEQUENCE [LARGE SCALE GENOMIC DNA]</scope>
    <source>
        <strain evidence="1 2">MIWBW</strain>
    </source>
</reference>
<organism evidence="1 2">
    <name type="scientific">Archangium lansingense</name>
    <dbReference type="NCBI Taxonomy" id="2995310"/>
    <lineage>
        <taxon>Bacteria</taxon>
        <taxon>Pseudomonadati</taxon>
        <taxon>Myxococcota</taxon>
        <taxon>Myxococcia</taxon>
        <taxon>Myxococcales</taxon>
        <taxon>Cystobacterineae</taxon>
        <taxon>Archangiaceae</taxon>
        <taxon>Archangium</taxon>
    </lineage>
</organism>
<sequence length="108" mass="10838">MLPAARFDDNHTCPKIGPLPHVGGPVLAGELTVLIGGLPAARKGDPLACIGPTDTIQEGETTVLIGGKPAARMGDPTQHGGRIVKGATTVLIGQIRAPKSNQSGGGDS</sequence>
<dbReference type="Proteomes" id="UP001207654">
    <property type="component" value="Unassembled WGS sequence"/>
</dbReference>
<dbReference type="InterPro" id="IPR008727">
    <property type="entry name" value="PAAR_motif"/>
</dbReference>
<gene>
    <name evidence="1" type="ORF">OV287_36825</name>
</gene>
<proteinExistence type="predicted"/>
<accession>A0ABT4AEF2</accession>
<dbReference type="Gene3D" id="2.60.200.60">
    <property type="match status" value="2"/>
</dbReference>
<evidence type="ECO:0000313" key="1">
    <source>
        <dbReference type="EMBL" id="MCY1080030.1"/>
    </source>
</evidence>
<dbReference type="EMBL" id="JAPNKA010000001">
    <property type="protein sequence ID" value="MCY1080030.1"/>
    <property type="molecule type" value="Genomic_DNA"/>
</dbReference>
<dbReference type="CDD" id="cd14738">
    <property type="entry name" value="PAAR_2"/>
    <property type="match status" value="1"/>
</dbReference>